<dbReference type="AlphaFoldDB" id="A0AA40X025"/>
<evidence type="ECO:0000256" key="1">
    <source>
        <dbReference type="SAM" id="Phobius"/>
    </source>
</evidence>
<sequence length="249" mass="27963">MEKDVGTQYERRFINQHALLKASMIVILLALLIAISGCGDKEPAQRKAFIEFIQTRLLATQTLAVPQLSEEQIKSFGEYSNDYAVITDFHQQMDTELNTSLAPVFSSMNSVTSVNALLEQRDRLQEMANNSAHLAEKIDAIKLQADARHDALKQPQDLKEVYDQAYNKVVSKPAALAEQVFTLLPQVLKQIVVKADFIKSQGKNVTISGSTLQFATQSQLDKYNAIQKKLVPLNAQLMELSRQMQQMVH</sequence>
<dbReference type="EMBL" id="JADMKS010000002">
    <property type="protein sequence ID" value="MBF6636115.1"/>
    <property type="molecule type" value="Genomic_DNA"/>
</dbReference>
<gene>
    <name evidence="2" type="ORF">ITX54_05485</name>
</gene>
<dbReference type="InterPro" id="IPR021413">
    <property type="entry name" value="DUF3053"/>
</dbReference>
<reference evidence="2" key="1">
    <citation type="submission" date="2020-11" db="EMBL/GenBank/DDBJ databases">
        <authorList>
            <person name="Lee S.D."/>
        </authorList>
    </citation>
    <scope>NUCLEOTIDE SEQUENCE</scope>
    <source>
        <strain evidence="2">SAP-2</strain>
    </source>
</reference>
<feature type="transmembrane region" description="Helical" evidence="1">
    <location>
        <begin position="18"/>
        <end position="37"/>
    </location>
</feature>
<dbReference type="Pfam" id="PF11254">
    <property type="entry name" value="DUF3053"/>
    <property type="match status" value="1"/>
</dbReference>
<protein>
    <submittedName>
        <fullName evidence="2">DUF3053 domain-containing protein</fullName>
    </submittedName>
</protein>
<keyword evidence="1" id="KW-0472">Membrane</keyword>
<evidence type="ECO:0000313" key="2">
    <source>
        <dbReference type="EMBL" id="MBF6636115.1"/>
    </source>
</evidence>
<proteinExistence type="predicted"/>
<dbReference type="Proteomes" id="UP000705283">
    <property type="component" value="Unassembled WGS sequence"/>
</dbReference>
<reference evidence="2" key="2">
    <citation type="submission" date="2022-09" db="EMBL/GenBank/DDBJ databases">
        <title>Rouxiella aceris sp. nov., isolated from tree sap and emended description of the genus Rhouxiella.</title>
        <authorList>
            <person name="Kim I.S."/>
        </authorList>
    </citation>
    <scope>NUCLEOTIDE SEQUENCE</scope>
    <source>
        <strain evidence="2">SAP-2</strain>
    </source>
</reference>
<comment type="caution">
    <text evidence="2">The sequence shown here is derived from an EMBL/GenBank/DDBJ whole genome shotgun (WGS) entry which is preliminary data.</text>
</comment>
<keyword evidence="1" id="KW-0812">Transmembrane</keyword>
<organism evidence="2 3">
    <name type="scientific">Rouxiella silvae</name>
    <dbReference type="NCBI Taxonomy" id="1646373"/>
    <lineage>
        <taxon>Bacteria</taxon>
        <taxon>Pseudomonadati</taxon>
        <taxon>Pseudomonadota</taxon>
        <taxon>Gammaproteobacteria</taxon>
        <taxon>Enterobacterales</taxon>
        <taxon>Yersiniaceae</taxon>
        <taxon>Rouxiella</taxon>
    </lineage>
</organism>
<evidence type="ECO:0000313" key="3">
    <source>
        <dbReference type="Proteomes" id="UP000705283"/>
    </source>
</evidence>
<keyword evidence="1" id="KW-1133">Transmembrane helix</keyword>
<accession>A0AA40X025</accession>
<name>A0AA40X025_9GAMM</name>